<evidence type="ECO:0000313" key="2">
    <source>
        <dbReference type="EMBL" id="MBO0947972.1"/>
    </source>
</evidence>
<organism evidence="2 3">
    <name type="scientific">Fibrella forsythiae</name>
    <dbReference type="NCBI Taxonomy" id="2817061"/>
    <lineage>
        <taxon>Bacteria</taxon>
        <taxon>Pseudomonadati</taxon>
        <taxon>Bacteroidota</taxon>
        <taxon>Cytophagia</taxon>
        <taxon>Cytophagales</taxon>
        <taxon>Spirosomataceae</taxon>
        <taxon>Fibrella</taxon>
    </lineage>
</organism>
<dbReference type="RefSeq" id="WP_207327856.1">
    <property type="nucleotide sequence ID" value="NZ_JAFMYW010000001.1"/>
</dbReference>
<reference evidence="2 3" key="1">
    <citation type="submission" date="2021-03" db="EMBL/GenBank/DDBJ databases">
        <title>Fibrella sp. HMF5405 genome sequencing and assembly.</title>
        <authorList>
            <person name="Kang H."/>
            <person name="Kim H."/>
            <person name="Bae S."/>
            <person name="Joh K."/>
        </authorList>
    </citation>
    <scope>NUCLEOTIDE SEQUENCE [LARGE SCALE GENOMIC DNA]</scope>
    <source>
        <strain evidence="2 3">HMF5405</strain>
    </source>
</reference>
<comment type="caution">
    <text evidence="2">The sequence shown here is derived from an EMBL/GenBank/DDBJ whole genome shotgun (WGS) entry which is preliminary data.</text>
</comment>
<name>A0ABS3JGF7_9BACT</name>
<protein>
    <submittedName>
        <fullName evidence="2">Uncharacterized protein</fullName>
    </submittedName>
</protein>
<gene>
    <name evidence="2" type="ORF">J2I46_05225</name>
</gene>
<sequence length="134" mass="14123">MKKTSIILAFLLLGVAYSGFSQSTSPAASTVAATPADFYAGKWEIGIAGTPMGDVKLLSTLVRKDGKLTGDLTNTADAAAPKLPITKIDESANKLVIYFDSTQAGELAIELKKVDDDNLKGALMNFDAVAKRVK</sequence>
<keyword evidence="3" id="KW-1185">Reference proteome</keyword>
<evidence type="ECO:0000313" key="3">
    <source>
        <dbReference type="Proteomes" id="UP000664628"/>
    </source>
</evidence>
<feature type="signal peptide" evidence="1">
    <location>
        <begin position="1"/>
        <end position="23"/>
    </location>
</feature>
<keyword evidence="1" id="KW-0732">Signal</keyword>
<accession>A0ABS3JGF7</accession>
<dbReference type="Proteomes" id="UP000664628">
    <property type="component" value="Unassembled WGS sequence"/>
</dbReference>
<proteinExistence type="predicted"/>
<evidence type="ECO:0000256" key="1">
    <source>
        <dbReference type="SAM" id="SignalP"/>
    </source>
</evidence>
<feature type="chain" id="PRO_5047132587" evidence="1">
    <location>
        <begin position="24"/>
        <end position="134"/>
    </location>
</feature>
<dbReference type="EMBL" id="JAFMYW010000001">
    <property type="protein sequence ID" value="MBO0947972.1"/>
    <property type="molecule type" value="Genomic_DNA"/>
</dbReference>